<dbReference type="PANTHER" id="PTHR46241:SF1">
    <property type="entry name" value="OUTER DYNEIN ARM-DOCKING COMPLEX SUBUNIT 2"/>
    <property type="match status" value="1"/>
</dbReference>
<organism evidence="2 3">
    <name type="scientific">Intoshia linei</name>
    <dbReference type="NCBI Taxonomy" id="1819745"/>
    <lineage>
        <taxon>Eukaryota</taxon>
        <taxon>Metazoa</taxon>
        <taxon>Spiralia</taxon>
        <taxon>Lophotrochozoa</taxon>
        <taxon>Mesozoa</taxon>
        <taxon>Orthonectida</taxon>
        <taxon>Rhopaluridae</taxon>
        <taxon>Intoshia</taxon>
    </lineage>
</organism>
<dbReference type="AlphaFoldDB" id="A0A177BEN2"/>
<dbReference type="PANTHER" id="PTHR46241">
    <property type="entry name" value="ARMADILLO REPEAT-CONTAINING PROTEIN 4 ARMC4"/>
    <property type="match status" value="1"/>
</dbReference>
<evidence type="ECO:0000313" key="2">
    <source>
        <dbReference type="EMBL" id="OAF72032.1"/>
    </source>
</evidence>
<accession>A0A177BEN2</accession>
<protein>
    <submittedName>
        <fullName evidence="2">Vacuolar protein 8</fullName>
    </submittedName>
</protein>
<sequence length="745" mass="82785">MDKYKDNCDYSSSSDSYDEDELINRHIDNNVDLPSEYWQIQKLVKYLKAGNQTATIIALCSMREFNLATESCQYAIKDVGGLEILINLLDTHEIKCKIGSLKILKEISINPHIRRVIADLGGLKVMVKILEYPDKDLQCLSAETISNVAKFKRARTTVRQNGGIDKIVSLLHKLPAEDTTAKVSKKSMLENEKNFELARCGVLALWSCSKSKSNKKAISDAGAIKILARLLKSSNDRMLIPTVGTLEECASEKYYRIAIRKEEMIQDLVKHLNSKNEELKMHAANAIFKCAEDVESRDLVRQHDGLKPLVALINDSSNNKEILSAATGAIWKCSISPENVKKFRDLKVIERLVSLLNNQPEIVLINAVGALAELAKDQFNRSSIRKSGGIPQLVNLLIGTNHVLLVNVTKAVGQCAIDPDNIPLIDRLDGVRLLWSLLKSNNEKVVSSAAWAICPCIENMKDAGEMIRSFVGGLELIVSLLKSDDVYLLAGVCAAIANIANDEENLAVITDHGVIPLLANLTDTNDDLLRTHLAEAIARCCSWHKNRELLGEAGAVRPLVDYLSSKDENVHRSSARALYRLSENPDNCITMHDHGVVSTLLEMVGSDDRNLQEAAAGCIENIRYLALANERAHNKVLQMTNRIVNINDFINSYEDGSVENESFDDVLKTIQIRLMEMNRPRIHGGVYEAYTVLSFVTKCRPSHISTTTAVAYGLALKGIEQCLMNIYSEIYNSPLGPKPKITLFY</sequence>
<dbReference type="InterPro" id="IPR016024">
    <property type="entry name" value="ARM-type_fold"/>
</dbReference>
<dbReference type="Gene3D" id="1.25.10.10">
    <property type="entry name" value="Leucine-rich Repeat Variant"/>
    <property type="match status" value="4"/>
</dbReference>
<feature type="repeat" description="ARM" evidence="1">
    <location>
        <begin position="554"/>
        <end position="587"/>
    </location>
</feature>
<gene>
    <name evidence="2" type="ORF">A3Q56_00192</name>
</gene>
<dbReference type="OrthoDB" id="1683831at2759"/>
<feature type="repeat" description="ARM" evidence="1">
    <location>
        <begin position="472"/>
        <end position="514"/>
    </location>
</feature>
<dbReference type="InterPro" id="IPR011989">
    <property type="entry name" value="ARM-like"/>
</dbReference>
<dbReference type="Pfam" id="PF00514">
    <property type="entry name" value="Arm"/>
    <property type="match status" value="3"/>
</dbReference>
<dbReference type="InterPro" id="IPR000225">
    <property type="entry name" value="Armadillo"/>
</dbReference>
<dbReference type="PROSITE" id="PS50176">
    <property type="entry name" value="ARM_REPEAT"/>
    <property type="match status" value="5"/>
</dbReference>
<name>A0A177BEN2_9BILA</name>
<dbReference type="EMBL" id="LWCA01000008">
    <property type="protein sequence ID" value="OAF72032.1"/>
    <property type="molecule type" value="Genomic_DNA"/>
</dbReference>
<dbReference type="SMART" id="SM00185">
    <property type="entry name" value="ARM"/>
    <property type="match status" value="12"/>
</dbReference>
<feature type="repeat" description="ARM" evidence="1">
    <location>
        <begin position="121"/>
        <end position="163"/>
    </location>
</feature>
<dbReference type="SUPFAM" id="SSF48371">
    <property type="entry name" value="ARM repeat"/>
    <property type="match status" value="2"/>
</dbReference>
<evidence type="ECO:0000256" key="1">
    <source>
        <dbReference type="PROSITE-ProRule" id="PRU00259"/>
    </source>
</evidence>
<proteinExistence type="predicted"/>
<feature type="repeat" description="ARM" evidence="1">
    <location>
        <begin position="304"/>
        <end position="330"/>
    </location>
</feature>
<dbReference type="Proteomes" id="UP000078046">
    <property type="component" value="Unassembled WGS sequence"/>
</dbReference>
<comment type="caution">
    <text evidence="2">The sequence shown here is derived from an EMBL/GenBank/DDBJ whole genome shotgun (WGS) entry which is preliminary data.</text>
</comment>
<reference evidence="2 3" key="1">
    <citation type="submission" date="2016-04" db="EMBL/GenBank/DDBJ databases">
        <title>The genome of Intoshia linei affirms orthonectids as highly simplified spiralians.</title>
        <authorList>
            <person name="Mikhailov K.V."/>
            <person name="Slusarev G.S."/>
            <person name="Nikitin M.A."/>
            <person name="Logacheva M.D."/>
            <person name="Penin A."/>
            <person name="Aleoshin V."/>
            <person name="Panchin Y.V."/>
        </authorList>
    </citation>
    <scope>NUCLEOTIDE SEQUENCE [LARGE SCALE GENOMIC DNA]</scope>
    <source>
        <strain evidence="2">Intl2013</strain>
        <tissue evidence="2">Whole animal</tissue>
    </source>
</reference>
<keyword evidence="3" id="KW-1185">Reference proteome</keyword>
<evidence type="ECO:0000313" key="3">
    <source>
        <dbReference type="Proteomes" id="UP000078046"/>
    </source>
</evidence>
<feature type="repeat" description="ARM" evidence="1">
    <location>
        <begin position="347"/>
        <end position="389"/>
    </location>
</feature>